<protein>
    <recommendedName>
        <fullName evidence="1">R13L1/DRL21-like LRR repeat region domain-containing protein</fullName>
    </recommendedName>
</protein>
<dbReference type="STRING" id="3476.A0A2P5AA48"/>
<dbReference type="Pfam" id="PF25019">
    <property type="entry name" value="LRR_R13L1-DRL21"/>
    <property type="match status" value="1"/>
</dbReference>
<proteinExistence type="predicted"/>
<evidence type="ECO:0000313" key="2">
    <source>
        <dbReference type="EMBL" id="PON33384.1"/>
    </source>
</evidence>
<evidence type="ECO:0000313" key="3">
    <source>
        <dbReference type="Proteomes" id="UP000237105"/>
    </source>
</evidence>
<name>A0A2P5AA48_PARAD</name>
<dbReference type="InterPro" id="IPR056789">
    <property type="entry name" value="LRR_R13L1-DRL21"/>
</dbReference>
<keyword evidence="3" id="KW-1185">Reference proteome</keyword>
<dbReference type="AlphaFoldDB" id="A0A2P5AA48"/>
<dbReference type="Proteomes" id="UP000237105">
    <property type="component" value="Unassembled WGS sequence"/>
</dbReference>
<sequence>MKKLKIIGYRGTILPNWVAHPSNCNMAKVSLVRFPNCCLLPQLGRPALLRELQIDRMDGILGIYDEICGTSLTKPFQFLVILELSRLNIWEWSFVHGGEQEGNIFPCLERFGLNSCQKLNVGIPAGSISNESTR</sequence>
<accession>A0A2P5AA48</accession>
<feature type="domain" description="R13L1/DRL21-like LRR repeat region" evidence="1">
    <location>
        <begin position="2"/>
        <end position="57"/>
    </location>
</feature>
<comment type="caution">
    <text evidence="2">The sequence shown here is derived from an EMBL/GenBank/DDBJ whole genome shotgun (WGS) entry which is preliminary data.</text>
</comment>
<dbReference type="EMBL" id="JXTB01000734">
    <property type="protein sequence ID" value="PON33384.1"/>
    <property type="molecule type" value="Genomic_DNA"/>
</dbReference>
<reference evidence="3" key="1">
    <citation type="submission" date="2016-06" db="EMBL/GenBank/DDBJ databases">
        <title>Parallel loss of symbiosis genes in relatives of nitrogen-fixing non-legume Parasponia.</title>
        <authorList>
            <person name="Van Velzen R."/>
            <person name="Holmer R."/>
            <person name="Bu F."/>
            <person name="Rutten L."/>
            <person name="Van Zeijl A."/>
            <person name="Liu W."/>
            <person name="Santuari L."/>
            <person name="Cao Q."/>
            <person name="Sharma T."/>
            <person name="Shen D."/>
            <person name="Roswanjaya Y."/>
            <person name="Wardhani T."/>
            <person name="Kalhor M.S."/>
            <person name="Jansen J."/>
            <person name="Van den Hoogen J."/>
            <person name="Gungor B."/>
            <person name="Hartog M."/>
            <person name="Hontelez J."/>
            <person name="Verver J."/>
            <person name="Yang W.-C."/>
            <person name="Schijlen E."/>
            <person name="Repin R."/>
            <person name="Schilthuizen M."/>
            <person name="Schranz E."/>
            <person name="Heidstra R."/>
            <person name="Miyata K."/>
            <person name="Fedorova E."/>
            <person name="Kohlen W."/>
            <person name="Bisseling T."/>
            <person name="Smit S."/>
            <person name="Geurts R."/>
        </authorList>
    </citation>
    <scope>NUCLEOTIDE SEQUENCE [LARGE SCALE GENOMIC DNA]</scope>
    <source>
        <strain evidence="3">cv. WU1-14</strain>
    </source>
</reference>
<evidence type="ECO:0000259" key="1">
    <source>
        <dbReference type="Pfam" id="PF25019"/>
    </source>
</evidence>
<organism evidence="2 3">
    <name type="scientific">Parasponia andersonii</name>
    <name type="common">Sponia andersonii</name>
    <dbReference type="NCBI Taxonomy" id="3476"/>
    <lineage>
        <taxon>Eukaryota</taxon>
        <taxon>Viridiplantae</taxon>
        <taxon>Streptophyta</taxon>
        <taxon>Embryophyta</taxon>
        <taxon>Tracheophyta</taxon>
        <taxon>Spermatophyta</taxon>
        <taxon>Magnoliopsida</taxon>
        <taxon>eudicotyledons</taxon>
        <taxon>Gunneridae</taxon>
        <taxon>Pentapetalae</taxon>
        <taxon>rosids</taxon>
        <taxon>fabids</taxon>
        <taxon>Rosales</taxon>
        <taxon>Cannabaceae</taxon>
        <taxon>Parasponia</taxon>
    </lineage>
</organism>
<gene>
    <name evidence="2" type="ORF">PanWU01x14_353380</name>
</gene>